<evidence type="ECO:0000313" key="2">
    <source>
        <dbReference type="Proteomes" id="UP001148662"/>
    </source>
</evidence>
<dbReference type="EMBL" id="JANHOG010000981">
    <property type="protein sequence ID" value="KAJ3547759.1"/>
    <property type="molecule type" value="Genomic_DNA"/>
</dbReference>
<protein>
    <submittedName>
        <fullName evidence="1">Uncharacterized protein</fullName>
    </submittedName>
</protein>
<organism evidence="1 2">
    <name type="scientific">Phlebia brevispora</name>
    <dbReference type="NCBI Taxonomy" id="194682"/>
    <lineage>
        <taxon>Eukaryota</taxon>
        <taxon>Fungi</taxon>
        <taxon>Dikarya</taxon>
        <taxon>Basidiomycota</taxon>
        <taxon>Agaricomycotina</taxon>
        <taxon>Agaricomycetes</taxon>
        <taxon>Polyporales</taxon>
        <taxon>Meruliaceae</taxon>
        <taxon>Phlebia</taxon>
    </lineage>
</organism>
<dbReference type="Proteomes" id="UP001148662">
    <property type="component" value="Unassembled WGS sequence"/>
</dbReference>
<reference evidence="1" key="1">
    <citation type="submission" date="2022-07" db="EMBL/GenBank/DDBJ databases">
        <title>Genome Sequence of Phlebia brevispora.</title>
        <authorList>
            <person name="Buettner E."/>
        </authorList>
    </citation>
    <scope>NUCLEOTIDE SEQUENCE</scope>
    <source>
        <strain evidence="1">MPL23</strain>
    </source>
</reference>
<gene>
    <name evidence="1" type="ORF">NM688_g5369</name>
</gene>
<keyword evidence="2" id="KW-1185">Reference proteome</keyword>
<evidence type="ECO:0000313" key="1">
    <source>
        <dbReference type="EMBL" id="KAJ3547759.1"/>
    </source>
</evidence>
<name>A0ACC1SWJ5_9APHY</name>
<proteinExistence type="predicted"/>
<sequence>MGNTVEVVFPRAPVEIDEWTIGNGATTEEAIELAILSARRMGKHDGVGRADETIAVFYSFTWLACGGILVRYAWVLQRALDGVSERAALENAAATAYDDQSQVPLAPVIVTSRHAMATPHLSTPTLSLTYVNALDIGKRSRGAAIGLLFYDYLTNLDREASCHLLSLDSKLKHEKPRFNWSGPNLSEIRSSTCIYLFFAFVYYVWDTIPLTSAGTNTSLARRCEYSALACGRFYILAPVISDLTTYKNSTLLATLAVQVILQLRIYALYGRSRVLLVFLLTFCFLEATAMAFLVAFTMAHLRRLPIASTNTGCAYEGLIKVSALFWLPGLVFEPVLFVLVAYKARGSDSRETLISRMARESLVYFTGVFVELLLSTVIWACAPQYINIVNPGGHDEDDEQIIVQQRPAERRTETSATTWQSSGSLTTGNKLNRLAFADAEELQKKVERMRARISSLEDALRALQESVTDDPHPLLLSDETAMDTSGDAAVNTRTPGESIPGPPLTREDEEFLDSFGTLTLGLRGESRFFGQTSRSEYLIHAPRPHSSTPYGCTQSDYPRLSPELFEEATKGFETTSHKPELKRQVLQMLPSLSSACRLCEIFLEHGEYIWYPIPRTQLFDEILSVIYRSFPYNPGNEECCLVSSHAASLLFMVFALASLFDPEQPSNSDAAREYFLLARLCLRFASPQQDTTLWAIQSLIYMVQFMEMSDREPAHSHSHAAWILMGFACKLGHSIGLHVNSSRWQLGEEAGQRRARVFWQLFLQDTWISFGFGRPPCMSLAFVDCEFPKDPEELTDAEGHKEWGFHPWSWQYTKLLHQVMTTAFGAKTPPYSTVLELDRKIRDFPVPWRLRIKCGMNEESEPTKAIFMQRWFVMSCKEATLLNLHRSYFAQALNEMPQDLLRHRYGPSVMAIYRSAWRLIEGLRETHKRVPAVMERLGLPWSQSLSAAIVMCLLVTRAPTSSLAPASLHELDRLCELFEQLESKSQTAANNLEVVQKLRKQAHDASSATESVDRTNPASTELDRIGGKTHLISPGPIGTACSTTSSSPACSPASNNAGSPSNSMTASSSSAVATPPYELIATPASIFVPQDQIHPTIISDMRTFESFGLLDTGNGASISAVQDFNFDLSKAFPLPQEVQPSPDFSGFQDIQNYFGEEFFGPVPTTATSASAAATSLPAFMATPNMGTELNPNVPMPVLDATWQSFVEQLGF</sequence>
<accession>A0ACC1SWJ5</accession>
<comment type="caution">
    <text evidence="1">The sequence shown here is derived from an EMBL/GenBank/DDBJ whole genome shotgun (WGS) entry which is preliminary data.</text>
</comment>